<dbReference type="RefSeq" id="XP_007765662.1">
    <property type="nucleotide sequence ID" value="XM_007767472.1"/>
</dbReference>
<organism evidence="2 3">
    <name type="scientific">Coniophora puteana (strain RWD-64-598)</name>
    <name type="common">Brown rot fungus</name>
    <dbReference type="NCBI Taxonomy" id="741705"/>
    <lineage>
        <taxon>Eukaryota</taxon>
        <taxon>Fungi</taxon>
        <taxon>Dikarya</taxon>
        <taxon>Basidiomycota</taxon>
        <taxon>Agaricomycotina</taxon>
        <taxon>Agaricomycetes</taxon>
        <taxon>Agaricomycetidae</taxon>
        <taxon>Boletales</taxon>
        <taxon>Coniophorineae</taxon>
        <taxon>Coniophoraceae</taxon>
        <taxon>Coniophora</taxon>
    </lineage>
</organism>
<comment type="caution">
    <text evidence="2">The sequence shown here is derived from an EMBL/GenBank/DDBJ whole genome shotgun (WGS) entry which is preliminary data.</text>
</comment>
<sequence length="385" mass="42409">MQQRTAHHVAPIHHLDPNSYSMTSPELSITLSVAQLLQFEVCASLSEEQPRLQLGTLQQSSLPAGSQDLSSVDIKFETQLVDGRRILRVFAIPKAGLSRTNNTSSLDAYTFQHRASHFEDLTRSSSTSSCSNASSTISSPAAFDCYFPDDLMKDINYESFLSSFSSSNMYLDPLGSVDQLPPLKGNFPSQCNEEPLLLQCIDTLPSFTPQNPETSEACSGTSSTTCQLPSPAPTEPAVSAGTDTSASNTPAVHHEEEPAGRRRRARRFSCLELTCSRKFASKDYTCQRISRVETYVILTSSTAGCSGHFSVITPRVSYPSNGGVSALRSYGDRESFQEPVMRLRKRKYKLSLQCKLRWIYFLPPNSEAIAIGEVRTIFVESSLNL</sequence>
<feature type="compositionally biased region" description="Polar residues" evidence="1">
    <location>
        <begin position="211"/>
        <end position="228"/>
    </location>
</feature>
<dbReference type="Proteomes" id="UP000053558">
    <property type="component" value="Unassembled WGS sequence"/>
</dbReference>
<gene>
    <name evidence="2" type="ORF">CONPUDRAFT_163060</name>
</gene>
<dbReference type="GeneID" id="19204845"/>
<evidence type="ECO:0000313" key="2">
    <source>
        <dbReference type="EMBL" id="EIW83756.1"/>
    </source>
</evidence>
<proteinExistence type="predicted"/>
<accession>A0A5M3MXE6</accession>
<feature type="compositionally biased region" description="Polar residues" evidence="1">
    <location>
        <begin position="241"/>
        <end position="250"/>
    </location>
</feature>
<dbReference type="EMBL" id="JH711575">
    <property type="protein sequence ID" value="EIW83756.1"/>
    <property type="molecule type" value="Genomic_DNA"/>
</dbReference>
<feature type="region of interest" description="Disordered" evidence="1">
    <location>
        <begin position="211"/>
        <end position="260"/>
    </location>
</feature>
<keyword evidence="3" id="KW-1185">Reference proteome</keyword>
<dbReference type="KEGG" id="cput:CONPUDRAFT_163060"/>
<name>A0A5M3MXE6_CONPW</name>
<dbReference type="AlphaFoldDB" id="A0A5M3MXE6"/>
<evidence type="ECO:0000313" key="3">
    <source>
        <dbReference type="Proteomes" id="UP000053558"/>
    </source>
</evidence>
<reference evidence="3" key="1">
    <citation type="journal article" date="2012" name="Science">
        <title>The Paleozoic origin of enzymatic lignin decomposition reconstructed from 31 fungal genomes.</title>
        <authorList>
            <person name="Floudas D."/>
            <person name="Binder M."/>
            <person name="Riley R."/>
            <person name="Barry K."/>
            <person name="Blanchette R.A."/>
            <person name="Henrissat B."/>
            <person name="Martinez A.T."/>
            <person name="Otillar R."/>
            <person name="Spatafora J.W."/>
            <person name="Yadav J.S."/>
            <person name="Aerts A."/>
            <person name="Benoit I."/>
            <person name="Boyd A."/>
            <person name="Carlson A."/>
            <person name="Copeland A."/>
            <person name="Coutinho P.M."/>
            <person name="de Vries R.P."/>
            <person name="Ferreira P."/>
            <person name="Findley K."/>
            <person name="Foster B."/>
            <person name="Gaskell J."/>
            <person name="Glotzer D."/>
            <person name="Gorecki P."/>
            <person name="Heitman J."/>
            <person name="Hesse C."/>
            <person name="Hori C."/>
            <person name="Igarashi K."/>
            <person name="Jurgens J.A."/>
            <person name="Kallen N."/>
            <person name="Kersten P."/>
            <person name="Kohler A."/>
            <person name="Kuees U."/>
            <person name="Kumar T.K.A."/>
            <person name="Kuo A."/>
            <person name="LaButti K."/>
            <person name="Larrondo L.F."/>
            <person name="Lindquist E."/>
            <person name="Ling A."/>
            <person name="Lombard V."/>
            <person name="Lucas S."/>
            <person name="Lundell T."/>
            <person name="Martin R."/>
            <person name="McLaughlin D.J."/>
            <person name="Morgenstern I."/>
            <person name="Morin E."/>
            <person name="Murat C."/>
            <person name="Nagy L.G."/>
            <person name="Nolan M."/>
            <person name="Ohm R.A."/>
            <person name="Patyshakuliyeva A."/>
            <person name="Rokas A."/>
            <person name="Ruiz-Duenas F.J."/>
            <person name="Sabat G."/>
            <person name="Salamov A."/>
            <person name="Samejima M."/>
            <person name="Schmutz J."/>
            <person name="Slot J.C."/>
            <person name="St John F."/>
            <person name="Stenlid J."/>
            <person name="Sun H."/>
            <person name="Sun S."/>
            <person name="Syed K."/>
            <person name="Tsang A."/>
            <person name="Wiebenga A."/>
            <person name="Young D."/>
            <person name="Pisabarro A."/>
            <person name="Eastwood D.C."/>
            <person name="Martin F."/>
            <person name="Cullen D."/>
            <person name="Grigoriev I.V."/>
            <person name="Hibbett D.S."/>
        </authorList>
    </citation>
    <scope>NUCLEOTIDE SEQUENCE [LARGE SCALE GENOMIC DNA]</scope>
    <source>
        <strain evidence="3">RWD-64-598 SS2</strain>
    </source>
</reference>
<evidence type="ECO:0000256" key="1">
    <source>
        <dbReference type="SAM" id="MobiDB-lite"/>
    </source>
</evidence>
<protein>
    <submittedName>
        <fullName evidence="2">Uncharacterized protein</fullName>
    </submittedName>
</protein>